<sequence>SVSVVRKYSSILDTLFSLGTFWAFRDSLVFVADLNAYAAGVDAMKLHASQYVWFRKLYVTFSRYMFINTYTKVN</sequence>
<dbReference type="Proteomes" id="UP001150603">
    <property type="component" value="Unassembled WGS sequence"/>
</dbReference>
<protein>
    <submittedName>
        <fullName evidence="1">Uncharacterized protein</fullName>
    </submittedName>
</protein>
<name>A0ACC1JFN9_9FUNG</name>
<gene>
    <name evidence="1" type="ORF">FBU59_000776</name>
</gene>
<feature type="non-terminal residue" evidence="1">
    <location>
        <position position="1"/>
    </location>
</feature>
<comment type="caution">
    <text evidence="1">The sequence shown here is derived from an EMBL/GenBank/DDBJ whole genome shotgun (WGS) entry which is preliminary data.</text>
</comment>
<organism evidence="1 2">
    <name type="scientific">Linderina macrospora</name>
    <dbReference type="NCBI Taxonomy" id="4868"/>
    <lineage>
        <taxon>Eukaryota</taxon>
        <taxon>Fungi</taxon>
        <taxon>Fungi incertae sedis</taxon>
        <taxon>Zoopagomycota</taxon>
        <taxon>Kickxellomycotina</taxon>
        <taxon>Kickxellomycetes</taxon>
        <taxon>Kickxellales</taxon>
        <taxon>Kickxellaceae</taxon>
        <taxon>Linderina</taxon>
    </lineage>
</organism>
<dbReference type="EMBL" id="JANBPW010000252">
    <property type="protein sequence ID" value="KAJ1950229.1"/>
    <property type="molecule type" value="Genomic_DNA"/>
</dbReference>
<keyword evidence="2" id="KW-1185">Reference proteome</keyword>
<proteinExistence type="predicted"/>
<evidence type="ECO:0000313" key="2">
    <source>
        <dbReference type="Proteomes" id="UP001150603"/>
    </source>
</evidence>
<reference evidence="1" key="1">
    <citation type="submission" date="2022-07" db="EMBL/GenBank/DDBJ databases">
        <title>Phylogenomic reconstructions and comparative analyses of Kickxellomycotina fungi.</title>
        <authorList>
            <person name="Reynolds N.K."/>
            <person name="Stajich J.E."/>
            <person name="Barry K."/>
            <person name="Grigoriev I.V."/>
            <person name="Crous P."/>
            <person name="Smith M.E."/>
        </authorList>
    </citation>
    <scope>NUCLEOTIDE SEQUENCE</scope>
    <source>
        <strain evidence="1">NRRL 5244</strain>
    </source>
</reference>
<accession>A0ACC1JFN9</accession>
<evidence type="ECO:0000313" key="1">
    <source>
        <dbReference type="EMBL" id="KAJ1950229.1"/>
    </source>
</evidence>